<feature type="non-terminal residue" evidence="20">
    <location>
        <position position="279"/>
    </location>
</feature>
<evidence type="ECO:0000313" key="20">
    <source>
        <dbReference type="EMBL" id="NWW13539.1"/>
    </source>
</evidence>
<evidence type="ECO:0000259" key="19">
    <source>
        <dbReference type="PROSITE" id="PS50049"/>
    </source>
</evidence>
<dbReference type="SMART" id="SM00207">
    <property type="entry name" value="TNF"/>
    <property type="match status" value="1"/>
</dbReference>
<accession>A0A7K6KM73</accession>
<proteinExistence type="inferred from homology"/>
<keyword evidence="11" id="KW-0735">Signal-anchor</keyword>
<feature type="transmembrane region" description="Helical" evidence="18">
    <location>
        <begin position="20"/>
        <end position="46"/>
    </location>
</feature>
<evidence type="ECO:0000256" key="2">
    <source>
        <dbReference type="ARBA" id="ARBA00004241"/>
    </source>
</evidence>
<evidence type="ECO:0000256" key="17">
    <source>
        <dbReference type="PIRSR" id="PIRSR016527-2"/>
    </source>
</evidence>
<evidence type="ECO:0000256" key="13">
    <source>
        <dbReference type="ARBA" id="ARBA00023136"/>
    </source>
</evidence>
<reference evidence="20 21" key="1">
    <citation type="submission" date="2019-09" db="EMBL/GenBank/DDBJ databases">
        <title>Bird 10,000 Genomes (B10K) Project - Family phase.</title>
        <authorList>
            <person name="Zhang G."/>
        </authorList>
    </citation>
    <scope>NUCLEOTIDE SEQUENCE [LARGE SCALE GENOMIC DNA]</scope>
    <source>
        <strain evidence="20">B10K-DU-029-42</strain>
        <tissue evidence="20">Muscle</tissue>
    </source>
</reference>
<dbReference type="InterPro" id="IPR006052">
    <property type="entry name" value="TNF_dom"/>
</dbReference>
<dbReference type="PANTHER" id="PTHR11471">
    <property type="entry name" value="TUMOR NECROSIS FACTOR FAMILY MEMBER"/>
    <property type="match status" value="1"/>
</dbReference>
<keyword evidence="13 18" id="KW-0472">Membrane</keyword>
<keyword evidence="21" id="KW-1185">Reference proteome</keyword>
<evidence type="ECO:0000256" key="18">
    <source>
        <dbReference type="SAM" id="Phobius"/>
    </source>
</evidence>
<dbReference type="InterPro" id="IPR021184">
    <property type="entry name" value="TNF_CS"/>
</dbReference>
<dbReference type="Proteomes" id="UP000542358">
    <property type="component" value="Unassembled WGS sequence"/>
</dbReference>
<evidence type="ECO:0000313" key="21">
    <source>
        <dbReference type="Proteomes" id="UP000542358"/>
    </source>
</evidence>
<feature type="disulfide bond" evidence="17">
    <location>
        <begin position="197"/>
        <end position="236"/>
    </location>
</feature>
<evidence type="ECO:0000256" key="16">
    <source>
        <dbReference type="ARBA" id="ARBA00033257"/>
    </source>
</evidence>
<dbReference type="GO" id="GO:0005174">
    <property type="term" value="F:CD40 receptor binding"/>
    <property type="evidence" value="ECO:0007669"/>
    <property type="project" value="TreeGrafter"/>
</dbReference>
<keyword evidence="8" id="KW-0202">Cytokine</keyword>
<dbReference type="GO" id="GO:0006955">
    <property type="term" value="P:immune response"/>
    <property type="evidence" value="ECO:0007669"/>
    <property type="project" value="InterPro"/>
</dbReference>
<evidence type="ECO:0000256" key="15">
    <source>
        <dbReference type="ARBA" id="ARBA00023180"/>
    </source>
</evidence>
<dbReference type="InterPro" id="IPR008983">
    <property type="entry name" value="Tumour_necrosis_fac-like_dom"/>
</dbReference>
<evidence type="ECO:0000256" key="14">
    <source>
        <dbReference type="ARBA" id="ARBA00023157"/>
    </source>
</evidence>
<evidence type="ECO:0000256" key="8">
    <source>
        <dbReference type="ARBA" id="ARBA00022514"/>
    </source>
</evidence>
<feature type="domain" description="THD" evidence="19">
    <location>
        <begin position="143"/>
        <end position="279"/>
    </location>
</feature>
<evidence type="ECO:0000256" key="11">
    <source>
        <dbReference type="ARBA" id="ARBA00022968"/>
    </source>
</evidence>
<evidence type="ECO:0000256" key="5">
    <source>
        <dbReference type="ARBA" id="ARBA00008670"/>
    </source>
</evidence>
<comment type="function">
    <text evidence="1">Acts as a ligand for integrins, specifically ITGA5:ITGB1 and ITGAV:ITGB3; both integrins and the CD40 receptor are required for activation of CD40-CD40LG signaling, which have cell-type dependent effects, such as B-cell activation, NF-kappa-B signaling and anti-apoptotic signaling.</text>
</comment>
<feature type="non-terminal residue" evidence="20">
    <location>
        <position position="1"/>
    </location>
</feature>
<sequence>MNEPYGPEAPRPISSTSPSIMKMFIGFLAVFIVAQTIGTVLFCLYLHMKMDKMEEVLDLNEDYIFLKKVQKCQTAEGQKSTLLDCEKILKGFQNIQCKVCALLKSNPKLNLQPFSVTGPEHHEHPHLMHKNETSVAAEKKEPIAVHLAGQQSNKAGSVLEWKETMYGPTNSLISNKEGKLKVEEAGLYYIYSQVSFCTTEVSLAPFTLYIYLHIPKEEDRLLLKGQKTQSTLKSLCELQSIRVGGVFNLREDDMVFVNVTDSTKVKYSHGNTYFGIFKL</sequence>
<evidence type="ECO:0000256" key="12">
    <source>
        <dbReference type="ARBA" id="ARBA00022989"/>
    </source>
</evidence>
<keyword evidence="9" id="KW-0964">Secreted</keyword>
<comment type="subcellular location">
    <subcellularLocation>
        <location evidence="3">Cell membrane</location>
        <topology evidence="3">Single-pass type II membrane protein</topology>
    </subcellularLocation>
    <subcellularLocation>
        <location evidence="2">Cell surface</location>
    </subcellularLocation>
    <subcellularLocation>
        <location evidence="4">Secreted</location>
    </subcellularLocation>
</comment>
<evidence type="ECO:0000256" key="4">
    <source>
        <dbReference type="ARBA" id="ARBA00004613"/>
    </source>
</evidence>
<dbReference type="AlphaFoldDB" id="A0A7K6KM73"/>
<keyword evidence="7" id="KW-1003">Cell membrane</keyword>
<dbReference type="EMBL" id="VZRR01013246">
    <property type="protein sequence ID" value="NWW13539.1"/>
    <property type="molecule type" value="Genomic_DNA"/>
</dbReference>
<dbReference type="GO" id="GO:0009986">
    <property type="term" value="C:cell surface"/>
    <property type="evidence" value="ECO:0007669"/>
    <property type="project" value="UniProtKB-SubCell"/>
</dbReference>
<gene>
    <name evidence="20" type="primary">Cd40lg</name>
    <name evidence="20" type="ORF">OREARF_R02989</name>
</gene>
<keyword evidence="10 18" id="KW-0812">Transmembrane</keyword>
<dbReference type="InterPro" id="IPR003263">
    <property type="entry name" value="CD40L"/>
</dbReference>
<keyword evidence="12 18" id="KW-1133">Transmembrane helix</keyword>
<evidence type="ECO:0000256" key="10">
    <source>
        <dbReference type="ARBA" id="ARBA00022692"/>
    </source>
</evidence>
<comment type="similarity">
    <text evidence="5">Belongs to the tumor necrosis factor family.</text>
</comment>
<organism evidence="20 21">
    <name type="scientific">Oreocharis arfaki</name>
    <name type="common">tit berrypecker</name>
    <dbReference type="NCBI Taxonomy" id="979223"/>
    <lineage>
        <taxon>Eukaryota</taxon>
        <taxon>Metazoa</taxon>
        <taxon>Chordata</taxon>
        <taxon>Craniata</taxon>
        <taxon>Vertebrata</taxon>
        <taxon>Euteleostomi</taxon>
        <taxon>Archelosauria</taxon>
        <taxon>Archosauria</taxon>
        <taxon>Dinosauria</taxon>
        <taxon>Saurischia</taxon>
        <taxon>Theropoda</taxon>
        <taxon>Coelurosauria</taxon>
        <taxon>Aves</taxon>
        <taxon>Neognathae</taxon>
        <taxon>Neoaves</taxon>
        <taxon>Telluraves</taxon>
        <taxon>Australaves</taxon>
        <taxon>Passeriformes</taxon>
        <taxon>Passeroidea</taxon>
        <taxon>Paramythiidae</taxon>
        <taxon>Oreocharis</taxon>
    </lineage>
</organism>
<dbReference type="GO" id="GO:0005615">
    <property type="term" value="C:extracellular space"/>
    <property type="evidence" value="ECO:0007669"/>
    <property type="project" value="UniProtKB-KW"/>
</dbReference>
<dbReference type="PANTHER" id="PTHR11471:SF5">
    <property type="entry name" value="CD40 LIGAND"/>
    <property type="match status" value="1"/>
</dbReference>
<keyword evidence="15" id="KW-0325">Glycoprotein</keyword>
<comment type="caution">
    <text evidence="20">The sequence shown here is derived from an EMBL/GenBank/DDBJ whole genome shotgun (WGS) entry which is preliminary data.</text>
</comment>
<dbReference type="PROSITE" id="PS50049">
    <property type="entry name" value="THD_2"/>
    <property type="match status" value="1"/>
</dbReference>
<evidence type="ECO:0000256" key="3">
    <source>
        <dbReference type="ARBA" id="ARBA00004401"/>
    </source>
</evidence>
<evidence type="ECO:0000256" key="7">
    <source>
        <dbReference type="ARBA" id="ARBA00022475"/>
    </source>
</evidence>
<protein>
    <recommendedName>
        <fullName evidence="6">CD40 ligand</fullName>
    </recommendedName>
    <alternativeName>
        <fullName evidence="16">Tumor necrosis factor ligand superfamily member 5</fullName>
    </alternativeName>
</protein>
<dbReference type="GO" id="GO:0005886">
    <property type="term" value="C:plasma membrane"/>
    <property type="evidence" value="ECO:0007669"/>
    <property type="project" value="UniProtKB-SubCell"/>
</dbReference>
<evidence type="ECO:0000256" key="9">
    <source>
        <dbReference type="ARBA" id="ARBA00022525"/>
    </source>
</evidence>
<evidence type="ECO:0000256" key="6">
    <source>
        <dbReference type="ARBA" id="ARBA00014276"/>
    </source>
</evidence>
<keyword evidence="14 17" id="KW-1015">Disulfide bond</keyword>
<name>A0A7K6KM73_9PASE</name>
<dbReference type="PIRSF" id="PIRSF016527">
    <property type="entry name" value="TNF_5"/>
    <property type="match status" value="1"/>
</dbReference>
<dbReference type="SUPFAM" id="SSF49842">
    <property type="entry name" value="TNF-like"/>
    <property type="match status" value="1"/>
</dbReference>
<dbReference type="PROSITE" id="PS00251">
    <property type="entry name" value="THD_1"/>
    <property type="match status" value="1"/>
</dbReference>
<dbReference type="GO" id="GO:0005125">
    <property type="term" value="F:cytokine activity"/>
    <property type="evidence" value="ECO:0007669"/>
    <property type="project" value="UniProtKB-KW"/>
</dbReference>
<dbReference type="GO" id="GO:0005164">
    <property type="term" value="F:tumor necrosis factor receptor binding"/>
    <property type="evidence" value="ECO:0007669"/>
    <property type="project" value="InterPro"/>
</dbReference>
<dbReference type="CDD" id="cd00184">
    <property type="entry name" value="TNF"/>
    <property type="match status" value="1"/>
</dbReference>
<dbReference type="Gene3D" id="2.60.120.40">
    <property type="match status" value="1"/>
</dbReference>
<dbReference type="Pfam" id="PF00229">
    <property type="entry name" value="TNF"/>
    <property type="match status" value="1"/>
</dbReference>
<evidence type="ECO:0000256" key="1">
    <source>
        <dbReference type="ARBA" id="ARBA00002725"/>
    </source>
</evidence>